<evidence type="ECO:0000313" key="2">
    <source>
        <dbReference type="EnsemblPlants" id="PGSC0003DMT400005951"/>
    </source>
</evidence>
<name>M0ZQL6_SOLTU</name>
<dbReference type="HOGENOM" id="CLU_2042188_0_0_1"/>
<feature type="signal peptide" evidence="1">
    <location>
        <begin position="1"/>
        <end position="22"/>
    </location>
</feature>
<evidence type="ECO:0000256" key="1">
    <source>
        <dbReference type="SAM" id="SignalP"/>
    </source>
</evidence>
<dbReference type="OrthoDB" id="10326444at2759"/>
<gene>
    <name evidence="2" type="primary">LOC102578403</name>
</gene>
<accession>M0ZQL6</accession>
<reference evidence="3" key="1">
    <citation type="journal article" date="2011" name="Nature">
        <title>Genome sequence and analysis of the tuber crop potato.</title>
        <authorList>
            <consortium name="The Potato Genome Sequencing Consortium"/>
        </authorList>
    </citation>
    <scope>NUCLEOTIDE SEQUENCE [LARGE SCALE GENOMIC DNA]</scope>
    <source>
        <strain evidence="3">cv. DM1-3 516 R44</strain>
    </source>
</reference>
<keyword evidence="1" id="KW-0732">Signal</keyword>
<dbReference type="Proteomes" id="UP000011115">
    <property type="component" value="Unassembled WGS sequence"/>
</dbReference>
<keyword evidence="3" id="KW-1185">Reference proteome</keyword>
<organism evidence="2 3">
    <name type="scientific">Solanum tuberosum</name>
    <name type="common">Potato</name>
    <dbReference type="NCBI Taxonomy" id="4113"/>
    <lineage>
        <taxon>Eukaryota</taxon>
        <taxon>Viridiplantae</taxon>
        <taxon>Streptophyta</taxon>
        <taxon>Embryophyta</taxon>
        <taxon>Tracheophyta</taxon>
        <taxon>Spermatophyta</taxon>
        <taxon>Magnoliopsida</taxon>
        <taxon>eudicotyledons</taxon>
        <taxon>Gunneridae</taxon>
        <taxon>Pentapetalae</taxon>
        <taxon>asterids</taxon>
        <taxon>lamiids</taxon>
        <taxon>Solanales</taxon>
        <taxon>Solanaceae</taxon>
        <taxon>Solanoideae</taxon>
        <taxon>Solaneae</taxon>
        <taxon>Solanum</taxon>
    </lineage>
</organism>
<protein>
    <submittedName>
        <fullName evidence="2">Uncharacterized protein</fullName>
    </submittedName>
</protein>
<dbReference type="RefSeq" id="XP_006344921.1">
    <property type="nucleotide sequence ID" value="XM_006344859.2"/>
</dbReference>
<dbReference type="GeneID" id="102578403"/>
<dbReference type="InParanoid" id="M0ZQL6"/>
<dbReference type="EnsemblPlants" id="PGSC0003DMT400005951">
    <property type="protein sequence ID" value="PGSC0003DMT400005951"/>
    <property type="gene ID" value="PGSC0003DMG400002310"/>
</dbReference>
<dbReference type="AlphaFoldDB" id="M0ZQL6"/>
<dbReference type="KEGG" id="sot:102578403"/>
<sequence length="121" mass="13744">MGHLHLLSPLLLFSFIVVSSTATHLQFGRPPSSHLGSPLLFACSKFCTLVESTAASYISECNYYSPQGTCRSVYTGRNLLFFQKITRCFDLTLIHWHYHLIHHSQLKIDNTRALFVANPFL</sequence>
<evidence type="ECO:0000313" key="3">
    <source>
        <dbReference type="Proteomes" id="UP000011115"/>
    </source>
</evidence>
<dbReference type="Gramene" id="PGSC0003DMT400005951">
    <property type="protein sequence ID" value="PGSC0003DMT400005951"/>
    <property type="gene ID" value="PGSC0003DMG400002310"/>
</dbReference>
<feature type="chain" id="PRO_5004010764" evidence="1">
    <location>
        <begin position="23"/>
        <end position="121"/>
    </location>
</feature>
<dbReference type="PaxDb" id="4113-PGSC0003DMT400005951"/>
<reference evidence="2" key="2">
    <citation type="submission" date="2015-06" db="UniProtKB">
        <authorList>
            <consortium name="EnsemblPlants"/>
        </authorList>
    </citation>
    <scope>IDENTIFICATION</scope>
    <source>
        <strain evidence="2">DM1-3 516 R44</strain>
    </source>
</reference>
<proteinExistence type="predicted"/>